<evidence type="ECO:0000256" key="1">
    <source>
        <dbReference type="SAM" id="MobiDB-lite"/>
    </source>
</evidence>
<dbReference type="EMBL" id="JBCGBO010000002">
    <property type="protein sequence ID" value="KAK9221635.1"/>
    <property type="molecule type" value="Genomic_DNA"/>
</dbReference>
<proteinExistence type="predicted"/>
<comment type="caution">
    <text evidence="2">The sequence shown here is derived from an EMBL/GenBank/DDBJ whole genome shotgun (WGS) entry which is preliminary data.</text>
</comment>
<protein>
    <submittedName>
        <fullName evidence="2">Uncharacterized protein</fullName>
    </submittedName>
</protein>
<dbReference type="AlphaFoldDB" id="A0AAP0QSK4"/>
<dbReference type="Proteomes" id="UP001428341">
    <property type="component" value="Unassembled WGS sequence"/>
</dbReference>
<accession>A0AAP0QSK4</accession>
<evidence type="ECO:0000313" key="2">
    <source>
        <dbReference type="EMBL" id="KAK9221635.1"/>
    </source>
</evidence>
<reference evidence="2 3" key="1">
    <citation type="submission" date="2024-05" db="EMBL/GenBank/DDBJ databases">
        <title>Haplotype-resolved chromosome-level genome assembly of Huyou (Citrus changshanensis).</title>
        <authorList>
            <person name="Miao C."/>
            <person name="Chen W."/>
            <person name="Wu Y."/>
            <person name="Wang L."/>
            <person name="Zhao S."/>
            <person name="Grierson D."/>
            <person name="Xu C."/>
            <person name="Chen K."/>
        </authorList>
    </citation>
    <scope>NUCLEOTIDE SEQUENCE [LARGE SCALE GENOMIC DNA]</scope>
    <source>
        <strain evidence="2">01-14</strain>
        <tissue evidence="2">Leaf</tissue>
    </source>
</reference>
<keyword evidence="3" id="KW-1185">Reference proteome</keyword>
<name>A0AAP0QSK4_9ROSI</name>
<gene>
    <name evidence="2" type="ORF">WN944_010062</name>
</gene>
<feature type="region of interest" description="Disordered" evidence="1">
    <location>
        <begin position="1"/>
        <end position="22"/>
    </location>
</feature>
<sequence length="98" mass="10719">MEHNKENVPPPLISSPVAVSAPAPSFKKSFKRRLRAPLADISNLFNSSVSVQTNSNQASDRNVCFLLPPSFSRKRKAADQEIGSTEGTCAKSLRMGFR</sequence>
<organism evidence="2 3">
    <name type="scientific">Citrus x changshan-huyou</name>
    <dbReference type="NCBI Taxonomy" id="2935761"/>
    <lineage>
        <taxon>Eukaryota</taxon>
        <taxon>Viridiplantae</taxon>
        <taxon>Streptophyta</taxon>
        <taxon>Embryophyta</taxon>
        <taxon>Tracheophyta</taxon>
        <taxon>Spermatophyta</taxon>
        <taxon>Magnoliopsida</taxon>
        <taxon>eudicotyledons</taxon>
        <taxon>Gunneridae</taxon>
        <taxon>Pentapetalae</taxon>
        <taxon>rosids</taxon>
        <taxon>malvids</taxon>
        <taxon>Sapindales</taxon>
        <taxon>Rutaceae</taxon>
        <taxon>Aurantioideae</taxon>
        <taxon>Citrus</taxon>
    </lineage>
</organism>
<evidence type="ECO:0000313" key="3">
    <source>
        <dbReference type="Proteomes" id="UP001428341"/>
    </source>
</evidence>